<keyword evidence="5" id="KW-1185">Reference proteome</keyword>
<reference evidence="4 5" key="1">
    <citation type="submission" date="2024-06" db="EMBL/GenBank/DDBJ databases">
        <title>Complete genome of Phlyctema vagabunda strain 19-DSS-EL-015.</title>
        <authorList>
            <person name="Fiorenzani C."/>
        </authorList>
    </citation>
    <scope>NUCLEOTIDE SEQUENCE [LARGE SCALE GENOMIC DNA]</scope>
    <source>
        <strain evidence="4 5">19-DSS-EL-015</strain>
    </source>
</reference>
<keyword evidence="2" id="KW-0539">Nucleus</keyword>
<dbReference type="InterPro" id="IPR050613">
    <property type="entry name" value="Sec_Metabolite_Reg"/>
</dbReference>
<dbReference type="PANTHER" id="PTHR31001:SF87">
    <property type="entry name" value="COL-21"/>
    <property type="match status" value="1"/>
</dbReference>
<feature type="domain" description="Xylanolytic transcriptional activator regulatory" evidence="3">
    <location>
        <begin position="239"/>
        <end position="322"/>
    </location>
</feature>
<evidence type="ECO:0000256" key="1">
    <source>
        <dbReference type="ARBA" id="ARBA00004123"/>
    </source>
</evidence>
<dbReference type="CDD" id="cd12148">
    <property type="entry name" value="fungal_TF_MHR"/>
    <property type="match status" value="1"/>
</dbReference>
<evidence type="ECO:0000259" key="3">
    <source>
        <dbReference type="SMART" id="SM00906"/>
    </source>
</evidence>
<dbReference type="EMBL" id="JBFCZG010000001">
    <property type="protein sequence ID" value="KAL3428107.1"/>
    <property type="molecule type" value="Genomic_DNA"/>
</dbReference>
<name>A0ABR4PY98_9HELO</name>
<dbReference type="InterPro" id="IPR007219">
    <property type="entry name" value="XnlR_reg_dom"/>
</dbReference>
<organism evidence="4 5">
    <name type="scientific">Phlyctema vagabunda</name>
    <dbReference type="NCBI Taxonomy" id="108571"/>
    <lineage>
        <taxon>Eukaryota</taxon>
        <taxon>Fungi</taxon>
        <taxon>Dikarya</taxon>
        <taxon>Ascomycota</taxon>
        <taxon>Pezizomycotina</taxon>
        <taxon>Leotiomycetes</taxon>
        <taxon>Helotiales</taxon>
        <taxon>Dermateaceae</taxon>
        <taxon>Phlyctema</taxon>
    </lineage>
</organism>
<dbReference type="Pfam" id="PF04082">
    <property type="entry name" value="Fungal_trans"/>
    <property type="match status" value="1"/>
</dbReference>
<dbReference type="PANTHER" id="PTHR31001">
    <property type="entry name" value="UNCHARACTERIZED TRANSCRIPTIONAL REGULATORY PROTEIN"/>
    <property type="match status" value="1"/>
</dbReference>
<evidence type="ECO:0000256" key="2">
    <source>
        <dbReference type="ARBA" id="ARBA00023242"/>
    </source>
</evidence>
<proteinExistence type="predicted"/>
<evidence type="ECO:0000313" key="4">
    <source>
        <dbReference type="EMBL" id="KAL3428107.1"/>
    </source>
</evidence>
<sequence>MPVIHRPIQTKEAAENSTSALDNITSNEEYVISPPTNEDDIANQIGYSPMSGSNIFADLQQLLKDETVGSSELSSLFQGPSVSQHLEGRYWALVAELPSEDIVKELIGIFLSEVNWYYNMIERHYIFKQFQEWLAACNSITNLPRKTNLKGLSRDLQYFPALLFQLLAISLQFAPQDSVALLALHLDGLDMRERLSAQYSGKGMELMTVLGRHNPTLTAVQQDLLRASWLKNCGRGNESWQALGNAIRQAQELNLHLQSKVNPSGTADMSETLERLWYDEYKRRVWIMLFIWDSHMALVLGRPRIINASDCDIKLPIDCNIPENPKTTIPTAVHSVGDGEKPSLLTPVLLMYSFSQFIHQMRGSGADKRCPKDYSVVSGLDHKVLELMDDLPPVMRPHNPDTSWDSRSPSLPRVREQILTAANQLLLALHRTHIHVHQESRGRAIKAAFAILEAQQRFFDKTPPNQYRFFGLAFSTIDAASFLAAIMMMQPPPDQELELKIQNIINQVAIKLQLLLEYRNALAASGLKLIRHCQSRFQNHAGLARGSYPSVETPQISNQALDGSSEAVINFVPHGNDDHFLESFNPNHAIQSHDDSSSGLDFGRDFSDVNTFDASFWIDQMNQIPILGDDPAVDPVWDAFFE</sequence>
<comment type="caution">
    <text evidence="4">The sequence shown here is derived from an EMBL/GenBank/DDBJ whole genome shotgun (WGS) entry which is preliminary data.</text>
</comment>
<gene>
    <name evidence="4" type="ORF">PVAG01_01616</name>
</gene>
<comment type="subcellular location">
    <subcellularLocation>
        <location evidence="1">Nucleus</location>
    </subcellularLocation>
</comment>
<dbReference type="Proteomes" id="UP001629113">
    <property type="component" value="Unassembled WGS sequence"/>
</dbReference>
<accession>A0ABR4PY98</accession>
<protein>
    <submittedName>
        <fullName evidence="4">Fungal specific transcription factor domain-containing protein</fullName>
    </submittedName>
</protein>
<evidence type="ECO:0000313" key="5">
    <source>
        <dbReference type="Proteomes" id="UP001629113"/>
    </source>
</evidence>
<dbReference type="SMART" id="SM00906">
    <property type="entry name" value="Fungal_trans"/>
    <property type="match status" value="1"/>
</dbReference>